<feature type="DNA-binding region" description="H-T-H motif" evidence="4">
    <location>
        <begin position="37"/>
        <end position="56"/>
    </location>
</feature>
<evidence type="ECO:0000256" key="2">
    <source>
        <dbReference type="ARBA" id="ARBA00023125"/>
    </source>
</evidence>
<evidence type="ECO:0000256" key="4">
    <source>
        <dbReference type="PROSITE-ProRule" id="PRU00335"/>
    </source>
</evidence>
<dbReference type="InterPro" id="IPR001647">
    <property type="entry name" value="HTH_TetR"/>
</dbReference>
<dbReference type="InterPro" id="IPR036271">
    <property type="entry name" value="Tet_transcr_reg_TetR-rel_C_sf"/>
</dbReference>
<gene>
    <name evidence="6" type="ORF">FHR86_003689</name>
</gene>
<keyword evidence="1" id="KW-0805">Transcription regulation</keyword>
<keyword evidence="3" id="KW-0804">Transcription</keyword>
<dbReference type="Gene3D" id="1.10.357.10">
    <property type="entry name" value="Tetracycline Repressor, domain 2"/>
    <property type="match status" value="1"/>
</dbReference>
<sequence>MPKLWTETIEEHRGAVRSAVLDAVASLVAEHGITGLTMSQIAQDAGIGRATLYKYFPDVEAVLDAWHERHIASHLHQLVRIKDSTAGGSWRKLEGVLGAYALMAHSGHGSDQAVRLHARPHVGHAEEHLNRFLADLLADGVKEGTIRNDAAPEALATYCIHALGAAVKMAPVAAQQLVVITMSGLRPEAKRPAA</sequence>
<proteinExistence type="predicted"/>
<keyword evidence="2 4" id="KW-0238">DNA-binding</keyword>
<evidence type="ECO:0000256" key="3">
    <source>
        <dbReference type="ARBA" id="ARBA00023163"/>
    </source>
</evidence>
<dbReference type="InterPro" id="IPR009057">
    <property type="entry name" value="Homeodomain-like_sf"/>
</dbReference>
<keyword evidence="7" id="KW-1185">Reference proteome</keyword>
<dbReference type="Proteomes" id="UP000802392">
    <property type="component" value="Unassembled WGS sequence"/>
</dbReference>
<evidence type="ECO:0000256" key="1">
    <source>
        <dbReference type="ARBA" id="ARBA00023015"/>
    </source>
</evidence>
<comment type="caution">
    <text evidence="6">The sequence shown here is derived from an EMBL/GenBank/DDBJ whole genome shotgun (WGS) entry which is preliminary data.</text>
</comment>
<protein>
    <submittedName>
        <fullName evidence="6">AcrR family transcriptional regulator</fullName>
    </submittedName>
</protein>
<dbReference type="Pfam" id="PF00440">
    <property type="entry name" value="TetR_N"/>
    <property type="match status" value="1"/>
</dbReference>
<dbReference type="SUPFAM" id="SSF46689">
    <property type="entry name" value="Homeodomain-like"/>
    <property type="match status" value="1"/>
</dbReference>
<feature type="domain" description="HTH tetR-type" evidence="5">
    <location>
        <begin position="14"/>
        <end position="74"/>
    </location>
</feature>
<evidence type="ECO:0000259" key="5">
    <source>
        <dbReference type="PROSITE" id="PS50977"/>
    </source>
</evidence>
<name>A0ABX0TL83_9MICC</name>
<dbReference type="PANTHER" id="PTHR30055">
    <property type="entry name" value="HTH-TYPE TRANSCRIPTIONAL REGULATOR RUTR"/>
    <property type="match status" value="1"/>
</dbReference>
<dbReference type="PROSITE" id="PS50977">
    <property type="entry name" value="HTH_TETR_2"/>
    <property type="match status" value="1"/>
</dbReference>
<evidence type="ECO:0000313" key="6">
    <source>
        <dbReference type="EMBL" id="NIJ03330.1"/>
    </source>
</evidence>
<evidence type="ECO:0000313" key="7">
    <source>
        <dbReference type="Proteomes" id="UP000802392"/>
    </source>
</evidence>
<dbReference type="InterPro" id="IPR050109">
    <property type="entry name" value="HTH-type_TetR-like_transc_reg"/>
</dbReference>
<dbReference type="PANTHER" id="PTHR30055:SF234">
    <property type="entry name" value="HTH-TYPE TRANSCRIPTIONAL REGULATOR BETI"/>
    <property type="match status" value="1"/>
</dbReference>
<accession>A0ABX0TL83</accession>
<dbReference type="EMBL" id="JAAOZD010000011">
    <property type="protein sequence ID" value="NIJ03330.1"/>
    <property type="molecule type" value="Genomic_DNA"/>
</dbReference>
<organism evidence="6 7">
    <name type="scientific">Paenarthrobacter ilicis</name>
    <dbReference type="NCBI Taxonomy" id="43665"/>
    <lineage>
        <taxon>Bacteria</taxon>
        <taxon>Bacillati</taxon>
        <taxon>Actinomycetota</taxon>
        <taxon>Actinomycetes</taxon>
        <taxon>Micrococcales</taxon>
        <taxon>Micrococcaceae</taxon>
        <taxon>Paenarthrobacter</taxon>
    </lineage>
</organism>
<dbReference type="RefSeq" id="WP_043807156.1">
    <property type="nucleotide sequence ID" value="NZ_JAAOZD010000011.1"/>
</dbReference>
<dbReference type="PRINTS" id="PR00455">
    <property type="entry name" value="HTHTETR"/>
</dbReference>
<reference evidence="6 7" key="1">
    <citation type="submission" date="2020-03" db="EMBL/GenBank/DDBJ databases">
        <title>Genomic Encyclopedia of Type Strains, Phase III (KMG-III): the genomes of soil and plant-associated and newly described type strains.</title>
        <authorList>
            <person name="Whitman W."/>
        </authorList>
    </citation>
    <scope>NUCLEOTIDE SEQUENCE [LARGE SCALE GENOMIC DNA]</scope>
    <source>
        <strain evidence="6 7">CECT 4207</strain>
    </source>
</reference>
<dbReference type="SUPFAM" id="SSF48498">
    <property type="entry name" value="Tetracyclin repressor-like, C-terminal domain"/>
    <property type="match status" value="1"/>
</dbReference>